<dbReference type="Proteomes" id="UP001219750">
    <property type="component" value="Segment"/>
</dbReference>
<evidence type="ECO:0000256" key="1">
    <source>
        <dbReference type="SAM" id="MobiDB-lite"/>
    </source>
</evidence>
<name>A0AAF0B750_9CAUD</name>
<organism evidence="2 3">
    <name type="scientific">Caulobacter phage DCM</name>
    <dbReference type="NCBI Taxonomy" id="3020391"/>
    <lineage>
        <taxon>Viruses</taxon>
        <taxon>Duplodnaviria</taxon>
        <taxon>Heunggongvirae</taxon>
        <taxon>Uroviricota</taxon>
        <taxon>Caudoviricetes</taxon>
        <taxon>Autographivirales</taxon>
        <taxon>Autonotataviridae</taxon>
        <taxon>Dcimvirus</taxon>
        <taxon>Dcimvirus DCM</taxon>
    </lineage>
</organism>
<evidence type="ECO:0000313" key="3">
    <source>
        <dbReference type="Proteomes" id="UP001219750"/>
    </source>
</evidence>
<gene>
    <name evidence="2" type="primary">DCM_gp012</name>
</gene>
<evidence type="ECO:0000313" key="2">
    <source>
        <dbReference type="EMBL" id="WCA46207.1"/>
    </source>
</evidence>
<reference evidence="2" key="2">
    <citation type="journal article" date="2024" name="Viruses">
        <title>New Genera and Species of Caulobacter and Brevundimonas Bacteriophages Provide Insights into Phage Genome Evolution.</title>
        <authorList>
            <person name="Ely B."/>
            <person name="Hils M."/>
            <person name="Clarke A."/>
            <person name="Albert M."/>
            <person name="Holness N."/>
            <person name="Lenski J."/>
            <person name="Mohammadi T."/>
        </authorList>
    </citation>
    <scope>NUCLEOTIDE SEQUENCE</scope>
</reference>
<keyword evidence="3" id="KW-1185">Reference proteome</keyword>
<dbReference type="EMBL" id="OQ137559">
    <property type="protein sequence ID" value="WCA46207.1"/>
    <property type="molecule type" value="Genomic_DNA"/>
</dbReference>
<sequence>MSNSRTLLNKQGRKQGPVSRARWEIPASRATRMAGKAPSLVERAMAIVRGEGRSARIMKALGDQKANAQLQAHLYGGTPVV</sequence>
<protein>
    <submittedName>
        <fullName evidence="2">Uncharacterized protein</fullName>
    </submittedName>
</protein>
<accession>A0AAF0B750</accession>
<feature type="region of interest" description="Disordered" evidence="1">
    <location>
        <begin position="1"/>
        <end position="36"/>
    </location>
</feature>
<reference evidence="2" key="1">
    <citation type="submission" date="2022-12" db="EMBL/GenBank/DDBJ databases">
        <authorList>
            <person name="Ely B."/>
        </authorList>
    </citation>
    <scope>NUCLEOTIDE SEQUENCE</scope>
</reference>
<proteinExistence type="predicted"/>